<dbReference type="InterPro" id="IPR013094">
    <property type="entry name" value="AB_hydrolase_3"/>
</dbReference>
<dbReference type="PANTHER" id="PTHR48081:SF3">
    <property type="entry name" value="ALPHA_BETA HYDROLASE FOLD-3 DOMAIN-CONTAINING PROTEIN"/>
    <property type="match status" value="1"/>
</dbReference>
<protein>
    <submittedName>
        <fullName evidence="3">Alpha/Beta hydrolase protein</fullName>
    </submittedName>
</protein>
<keyword evidence="1 3" id="KW-0378">Hydrolase</keyword>
<dbReference type="InterPro" id="IPR029058">
    <property type="entry name" value="AB_hydrolase_fold"/>
</dbReference>
<organism evidence="3 4">
    <name type="scientific">Dactylonectria macrodidyma</name>
    <dbReference type="NCBI Taxonomy" id="307937"/>
    <lineage>
        <taxon>Eukaryota</taxon>
        <taxon>Fungi</taxon>
        <taxon>Dikarya</taxon>
        <taxon>Ascomycota</taxon>
        <taxon>Pezizomycotina</taxon>
        <taxon>Sordariomycetes</taxon>
        <taxon>Hypocreomycetidae</taxon>
        <taxon>Hypocreales</taxon>
        <taxon>Nectriaceae</taxon>
        <taxon>Dactylonectria</taxon>
    </lineage>
</organism>
<dbReference type="Proteomes" id="UP000738349">
    <property type="component" value="Unassembled WGS sequence"/>
</dbReference>
<evidence type="ECO:0000259" key="2">
    <source>
        <dbReference type="Pfam" id="PF07859"/>
    </source>
</evidence>
<dbReference type="Gene3D" id="3.40.50.1820">
    <property type="entry name" value="alpha/beta hydrolase"/>
    <property type="match status" value="1"/>
</dbReference>
<dbReference type="EMBL" id="JAGMUV010000029">
    <property type="protein sequence ID" value="KAH7116306.1"/>
    <property type="molecule type" value="Genomic_DNA"/>
</dbReference>
<keyword evidence="4" id="KW-1185">Reference proteome</keyword>
<evidence type="ECO:0000313" key="3">
    <source>
        <dbReference type="EMBL" id="KAH7116306.1"/>
    </source>
</evidence>
<dbReference type="AlphaFoldDB" id="A0A9P9DCI1"/>
<feature type="domain" description="Alpha/beta hydrolase fold-3" evidence="2">
    <location>
        <begin position="44"/>
        <end position="134"/>
    </location>
</feature>
<dbReference type="GO" id="GO:0016787">
    <property type="term" value="F:hydrolase activity"/>
    <property type="evidence" value="ECO:0007669"/>
    <property type="project" value="UniProtKB-KW"/>
</dbReference>
<evidence type="ECO:0000256" key="1">
    <source>
        <dbReference type="ARBA" id="ARBA00022801"/>
    </source>
</evidence>
<dbReference type="PANTHER" id="PTHR48081">
    <property type="entry name" value="AB HYDROLASE SUPERFAMILY PROTEIN C4A8.06C"/>
    <property type="match status" value="1"/>
</dbReference>
<evidence type="ECO:0000313" key="4">
    <source>
        <dbReference type="Proteomes" id="UP000738349"/>
    </source>
</evidence>
<reference evidence="3" key="1">
    <citation type="journal article" date="2021" name="Nat. Commun.">
        <title>Genetic determinants of endophytism in the Arabidopsis root mycobiome.</title>
        <authorList>
            <person name="Mesny F."/>
            <person name="Miyauchi S."/>
            <person name="Thiergart T."/>
            <person name="Pickel B."/>
            <person name="Atanasova L."/>
            <person name="Karlsson M."/>
            <person name="Huettel B."/>
            <person name="Barry K.W."/>
            <person name="Haridas S."/>
            <person name="Chen C."/>
            <person name="Bauer D."/>
            <person name="Andreopoulos W."/>
            <person name="Pangilinan J."/>
            <person name="LaButti K."/>
            <person name="Riley R."/>
            <person name="Lipzen A."/>
            <person name="Clum A."/>
            <person name="Drula E."/>
            <person name="Henrissat B."/>
            <person name="Kohler A."/>
            <person name="Grigoriev I.V."/>
            <person name="Martin F.M."/>
            <person name="Hacquard S."/>
        </authorList>
    </citation>
    <scope>NUCLEOTIDE SEQUENCE</scope>
    <source>
        <strain evidence="3">MPI-CAGE-AT-0147</strain>
    </source>
</reference>
<gene>
    <name evidence="3" type="ORF">EDB81DRAFT_873284</name>
</gene>
<dbReference type="Pfam" id="PF07859">
    <property type="entry name" value="Abhydrolase_3"/>
    <property type="match status" value="1"/>
</dbReference>
<proteinExistence type="predicted"/>
<dbReference type="OrthoDB" id="2963168at2759"/>
<sequence>MATLLQEFQGYQSQTFTYKVVSNLELKLDIMFPLEPGPGATPVLLHYHGGFLIIGNRHSLLPHWLIKACVSRKWIFATADYRLIPETTAHSSVEDAVDAYEWAVRHLPSLLNIVTGPVILAGSSAGAYLALTAASAGTNILGLPPLDSRPVLETFTSSGDINAPVLPGYAWPEDLLSDSRFTLIQAAHMEAQIPDMMTGVDGISEKIAKRGPEAGIAASERKLFPVAFGALSGLPPTMLLHGKNDDCVPFTVGLLTAEKLRRNGVEVSSEFLDDARHGFDVMLGPLDIEEAITEVTITPAIESLRKVLQFLDRVVG</sequence>
<comment type="caution">
    <text evidence="3">The sequence shown here is derived from an EMBL/GenBank/DDBJ whole genome shotgun (WGS) entry which is preliminary data.</text>
</comment>
<accession>A0A9P9DCI1</accession>
<dbReference type="SUPFAM" id="SSF53474">
    <property type="entry name" value="alpha/beta-Hydrolases"/>
    <property type="match status" value="1"/>
</dbReference>
<dbReference type="InterPro" id="IPR050300">
    <property type="entry name" value="GDXG_lipolytic_enzyme"/>
</dbReference>
<name>A0A9P9DCI1_9HYPO</name>